<dbReference type="PROSITE" id="PS51214">
    <property type="entry name" value="IBB"/>
    <property type="match status" value="1"/>
</dbReference>
<dbReference type="InterPro" id="IPR016024">
    <property type="entry name" value="ARM-type_fold"/>
</dbReference>
<evidence type="ECO:0000256" key="7">
    <source>
        <dbReference type="SAM" id="MobiDB-lite"/>
    </source>
</evidence>
<feature type="region of interest" description="Disordered" evidence="7">
    <location>
        <begin position="1"/>
        <end position="102"/>
    </location>
</feature>
<name>A0A8T0WPJ1_PANVG</name>
<gene>
    <name evidence="9" type="ORF">PVAP13_2KG593100</name>
</gene>
<dbReference type="Pfam" id="PF01749">
    <property type="entry name" value="IBB"/>
    <property type="match status" value="1"/>
</dbReference>
<protein>
    <recommendedName>
        <fullName evidence="5">Importin subunit alpha</fullName>
    </recommendedName>
</protein>
<feature type="compositionally biased region" description="Low complexity" evidence="7">
    <location>
        <begin position="91"/>
        <end position="102"/>
    </location>
</feature>
<dbReference type="Pfam" id="PF00514">
    <property type="entry name" value="Arm"/>
    <property type="match status" value="5"/>
</dbReference>
<dbReference type="PIRSF" id="PIRSF005673">
    <property type="entry name" value="Importin_alpha"/>
    <property type="match status" value="1"/>
</dbReference>
<evidence type="ECO:0000256" key="6">
    <source>
        <dbReference type="PROSITE-ProRule" id="PRU00259"/>
    </source>
</evidence>
<dbReference type="InterPro" id="IPR011989">
    <property type="entry name" value="ARM-like"/>
</dbReference>
<dbReference type="GO" id="GO:0006606">
    <property type="term" value="P:protein import into nucleus"/>
    <property type="evidence" value="ECO:0007669"/>
    <property type="project" value="InterPro"/>
</dbReference>
<dbReference type="Proteomes" id="UP000823388">
    <property type="component" value="Chromosome 2K"/>
</dbReference>
<evidence type="ECO:0000313" key="9">
    <source>
        <dbReference type="EMBL" id="KAG2647676.1"/>
    </source>
</evidence>
<evidence type="ECO:0000256" key="2">
    <source>
        <dbReference type="ARBA" id="ARBA00022448"/>
    </source>
</evidence>
<dbReference type="AlphaFoldDB" id="A0A8T0WPJ1"/>
<feature type="region of interest" description="Disordered" evidence="7">
    <location>
        <begin position="523"/>
        <end position="564"/>
    </location>
</feature>
<comment type="subunit">
    <text evidence="5">Forms a complex with importin subunit beta-1.</text>
</comment>
<dbReference type="EMBL" id="CM029039">
    <property type="protein sequence ID" value="KAG2647676.1"/>
    <property type="molecule type" value="Genomic_DNA"/>
</dbReference>
<dbReference type="Gene3D" id="1.25.10.10">
    <property type="entry name" value="Leucine-rich Repeat Variant"/>
    <property type="match status" value="1"/>
</dbReference>
<comment type="caution">
    <text evidence="9">The sequence shown here is derived from an EMBL/GenBank/DDBJ whole genome shotgun (WGS) entry which is preliminary data.</text>
</comment>
<dbReference type="PANTHER" id="PTHR23316">
    <property type="entry name" value="IMPORTIN ALPHA"/>
    <property type="match status" value="1"/>
</dbReference>
<keyword evidence="3" id="KW-0677">Repeat</keyword>
<evidence type="ECO:0000256" key="4">
    <source>
        <dbReference type="ARBA" id="ARBA00022927"/>
    </source>
</evidence>
<dbReference type="GO" id="GO:0061608">
    <property type="term" value="F:nuclear import signal receptor activity"/>
    <property type="evidence" value="ECO:0007669"/>
    <property type="project" value="InterPro"/>
</dbReference>
<accession>A0A8T0WPJ1</accession>
<keyword evidence="10" id="KW-1185">Reference proteome</keyword>
<feature type="compositionally biased region" description="Acidic residues" evidence="7">
    <location>
        <begin position="523"/>
        <end position="532"/>
    </location>
</feature>
<dbReference type="GO" id="GO:0005737">
    <property type="term" value="C:cytoplasm"/>
    <property type="evidence" value="ECO:0007669"/>
    <property type="project" value="InterPro"/>
</dbReference>
<dbReference type="InterPro" id="IPR032413">
    <property type="entry name" value="Arm_3"/>
</dbReference>
<keyword evidence="2 5" id="KW-0813">Transport</keyword>
<dbReference type="InterPro" id="IPR000225">
    <property type="entry name" value="Armadillo"/>
</dbReference>
<feature type="domain" description="IBB" evidence="8">
    <location>
        <begin position="1"/>
        <end position="59"/>
    </location>
</feature>
<evidence type="ECO:0000256" key="5">
    <source>
        <dbReference type="PIRNR" id="PIRNR005673"/>
    </source>
</evidence>
<evidence type="ECO:0000256" key="3">
    <source>
        <dbReference type="ARBA" id="ARBA00022737"/>
    </source>
</evidence>
<dbReference type="Pfam" id="PF16186">
    <property type="entry name" value="Arm_3"/>
    <property type="match status" value="1"/>
</dbReference>
<keyword evidence="4 5" id="KW-0653">Protein transport</keyword>
<sequence>MPRAPRRPSDEARRGAYKPRVDFSRSRRRREDGLLALRRLDRDAGLFKRRHDETAPAIHASDPAPTSDEEAPPAYNARPPPGSPSPPDPSAPRNRNAAESELEGLSELVDKVCSDDTTSQLEATVQFRKLLSDEKNSTVIRIIRADVLPRFAEFLSRHGLPQLQMEAAWVLTNIAASDYTLLVAECGAVPRLVELLGSPNANIRHQAIWCLGNIAADLPSCRDILFDHGVVTPLLSQFRDDMKIPVLRTAMWALSNICFGKLPAEVQVKPILDIVCQLIHSADEKILADACWTVYYICSGVDDAIQDVLDAGVCPQLVNLLMHASASVLLPVIMALARISAGDDAQVQVLIENGILNCLAQLLARNYPKNIKKQACLIVSNIATGNKEQIQAVIDASIISPLVVLLKTSESDIKKEAAWALSNAASSASSEQIQYLVSRGCLEPLCSVLSYQDHDLLYTCLEGLENILQAGEVGKKGEESGTNPYAQFILECGGLDKLEDLQDVNSDRVYELVMKLLQSYWEEEASENDDPDVPGSNDSADTVGTKPEEAAQPPEPASGADEAE</sequence>
<dbReference type="SUPFAM" id="SSF48371">
    <property type="entry name" value="ARM repeat"/>
    <property type="match status" value="1"/>
</dbReference>
<reference evidence="9" key="1">
    <citation type="submission" date="2020-05" db="EMBL/GenBank/DDBJ databases">
        <title>WGS assembly of Panicum virgatum.</title>
        <authorList>
            <person name="Lovell J.T."/>
            <person name="Jenkins J."/>
            <person name="Shu S."/>
            <person name="Juenger T.E."/>
            <person name="Schmutz J."/>
        </authorList>
    </citation>
    <scope>NUCLEOTIDE SEQUENCE</scope>
    <source>
        <strain evidence="9">AP13</strain>
    </source>
</reference>
<evidence type="ECO:0000259" key="8">
    <source>
        <dbReference type="PROSITE" id="PS51214"/>
    </source>
</evidence>
<dbReference type="OrthoDB" id="29145at2759"/>
<proteinExistence type="inferred from homology"/>
<dbReference type="PROSITE" id="PS50176">
    <property type="entry name" value="ARM_REPEAT"/>
    <property type="match status" value="1"/>
</dbReference>
<comment type="function">
    <text evidence="5">Binds specifically and directly to substrates containing either a simple or bipartite NLS motif. Promotes docking of import substrates to the nuclear envelope.</text>
</comment>
<organism evidence="9 10">
    <name type="scientific">Panicum virgatum</name>
    <name type="common">Blackwell switchgrass</name>
    <dbReference type="NCBI Taxonomy" id="38727"/>
    <lineage>
        <taxon>Eukaryota</taxon>
        <taxon>Viridiplantae</taxon>
        <taxon>Streptophyta</taxon>
        <taxon>Embryophyta</taxon>
        <taxon>Tracheophyta</taxon>
        <taxon>Spermatophyta</taxon>
        <taxon>Magnoliopsida</taxon>
        <taxon>Liliopsida</taxon>
        <taxon>Poales</taxon>
        <taxon>Poaceae</taxon>
        <taxon>PACMAD clade</taxon>
        <taxon>Panicoideae</taxon>
        <taxon>Panicodae</taxon>
        <taxon>Paniceae</taxon>
        <taxon>Panicinae</taxon>
        <taxon>Panicum</taxon>
        <taxon>Panicum sect. Hiantes</taxon>
    </lineage>
</organism>
<feature type="compositionally biased region" description="Basic and acidic residues" evidence="7">
    <location>
        <begin position="7"/>
        <end position="54"/>
    </location>
</feature>
<feature type="compositionally biased region" description="Pro residues" evidence="7">
    <location>
        <begin position="78"/>
        <end position="90"/>
    </location>
</feature>
<dbReference type="InterPro" id="IPR002652">
    <property type="entry name" value="Importin-a_IBB"/>
</dbReference>
<evidence type="ECO:0000256" key="1">
    <source>
        <dbReference type="ARBA" id="ARBA00010394"/>
    </source>
</evidence>
<dbReference type="SMART" id="SM00185">
    <property type="entry name" value="ARM"/>
    <property type="match status" value="8"/>
</dbReference>
<evidence type="ECO:0000313" key="10">
    <source>
        <dbReference type="Proteomes" id="UP000823388"/>
    </source>
</evidence>
<feature type="repeat" description="ARM" evidence="6">
    <location>
        <begin position="187"/>
        <end position="229"/>
    </location>
</feature>
<dbReference type="InterPro" id="IPR024931">
    <property type="entry name" value="Importin_alpha"/>
</dbReference>
<comment type="similarity">
    <text evidence="1 5">Belongs to the importin alpha family.</text>
</comment>